<dbReference type="FunFam" id="3.30.70.270:FF:000020">
    <property type="entry name" value="Transposon Tf2-6 polyprotein-like Protein"/>
    <property type="match status" value="1"/>
</dbReference>
<dbReference type="SUPFAM" id="SSF53098">
    <property type="entry name" value="Ribonuclease H-like"/>
    <property type="match status" value="1"/>
</dbReference>
<dbReference type="FunFam" id="1.10.340.70:FF:000001">
    <property type="entry name" value="Retrovirus-related Pol polyprotein from transposon gypsy-like Protein"/>
    <property type="match status" value="1"/>
</dbReference>
<evidence type="ECO:0000259" key="7">
    <source>
        <dbReference type="PROSITE" id="PS50878"/>
    </source>
</evidence>
<dbReference type="EMBL" id="LT552380">
    <property type="protein sequence ID" value="SAL98878.1"/>
    <property type="molecule type" value="Genomic_DNA"/>
</dbReference>
<dbReference type="CDD" id="cd09274">
    <property type="entry name" value="RNase_HI_RT_Ty3"/>
    <property type="match status" value="1"/>
</dbReference>
<dbReference type="AlphaFoldDB" id="A0A168MNF0"/>
<dbReference type="GO" id="GO:0005634">
    <property type="term" value="C:nucleus"/>
    <property type="evidence" value="ECO:0007669"/>
    <property type="project" value="UniProtKB-ARBA"/>
</dbReference>
<dbReference type="Pfam" id="PF17917">
    <property type="entry name" value="RT_RNaseH"/>
    <property type="match status" value="1"/>
</dbReference>
<dbReference type="PANTHER" id="PTHR37984">
    <property type="entry name" value="PROTEIN CBG26694"/>
    <property type="match status" value="1"/>
</dbReference>
<sequence length="677" mass="77749">MDDILIYSSSISDHLEHIRLVLDALQAANLSIKISKCQFAVPEVKFLGFIASSQGIRSDPDKVAPIIKYPAPTDIKQVESFLGMCNVYHRFLARFAIKSAPLRQLKKKDQDFHWGQSQQDAFEELKQDLAALPILRQPNFSLPFELHSDAASSKGIAVILCQRSSDSPYPLSFASRSLSPAEQNYSVQELEALAIYWAVKKFRHYLEFSEVTVYTDHSSLVWLLDTKQERQGRLWRWSIFLNQFNIKVIYVKGSSNCAADALSRHPLPGIHSVTQVSENTNWNSEQGKDQHLQEIITNVDHHRGYYLEDGILYKHSSRNSTLMVIPGHLTSEITGQYHGSQFSGHFGTTKTIKRILQSGFWWSSMHQDVKLWIKKCKLCQHIKPPRKVQHHEGITSGSYPFQRISMDFFGAIHQSANNHRYILVIMDTFTKYVHIYPTHSTTAIECARIVYENFILQHGVPEEILSDNGPPFSSSFIEHLSNFMGIRQLFAPAMHPQSNGIVEKFMQTLKNLILCYTNQDIIQQQWDIHLRLLQFVYNTTPHLATNFTPFYLVHGRHPRTPLVTIDRNTANNKDNKVYAEHHFATSLQQRLDSAYDLIHQHLGNKDVKETNKYQPGDQVLLFNHQHSNKTRSRKLMFNWTGPLQVTATISATIVNLKDPNGKILTNVHIERIKPFIE</sequence>
<dbReference type="InterPro" id="IPR041588">
    <property type="entry name" value="Integrase_H2C2"/>
</dbReference>
<dbReference type="STRING" id="4829.A0A168MNF0"/>
<dbReference type="InterPro" id="IPR012337">
    <property type="entry name" value="RNaseH-like_sf"/>
</dbReference>
<keyword evidence="5" id="KW-0378">Hydrolase</keyword>
<keyword evidence="2" id="KW-0548">Nucleotidyltransferase</keyword>
<evidence type="ECO:0000256" key="2">
    <source>
        <dbReference type="ARBA" id="ARBA00022695"/>
    </source>
</evidence>
<keyword evidence="3" id="KW-0540">Nuclease</keyword>
<protein>
    <recommendedName>
        <fullName evidence="11">Integrase catalytic domain-containing protein</fullName>
    </recommendedName>
</protein>
<dbReference type="GO" id="GO:0015074">
    <property type="term" value="P:DNA integration"/>
    <property type="evidence" value="ECO:0007669"/>
    <property type="project" value="InterPro"/>
</dbReference>
<dbReference type="GO" id="GO:0016787">
    <property type="term" value="F:hydrolase activity"/>
    <property type="evidence" value="ECO:0007669"/>
    <property type="project" value="UniProtKB-KW"/>
</dbReference>
<dbReference type="InterPro" id="IPR036397">
    <property type="entry name" value="RNaseH_sf"/>
</dbReference>
<dbReference type="OrthoDB" id="3227343at2759"/>
<dbReference type="InterPro" id="IPR050951">
    <property type="entry name" value="Retrovirus_Pol_polyprotein"/>
</dbReference>
<evidence type="ECO:0000256" key="4">
    <source>
        <dbReference type="ARBA" id="ARBA00022759"/>
    </source>
</evidence>
<dbReference type="InterPro" id="IPR041373">
    <property type="entry name" value="RT_RNaseH"/>
</dbReference>
<evidence type="ECO:0000256" key="6">
    <source>
        <dbReference type="ARBA" id="ARBA00022918"/>
    </source>
</evidence>
<dbReference type="InterPro" id="IPR043128">
    <property type="entry name" value="Rev_trsase/Diguanyl_cyclase"/>
</dbReference>
<proteinExistence type="predicted"/>
<dbReference type="FunFam" id="3.10.20.370:FF:000001">
    <property type="entry name" value="Retrovirus-related Pol polyprotein from transposon 17.6-like protein"/>
    <property type="match status" value="1"/>
</dbReference>
<dbReference type="Pfam" id="PF17921">
    <property type="entry name" value="Integrase_H2C2"/>
    <property type="match status" value="1"/>
</dbReference>
<dbReference type="Pfam" id="PF00078">
    <property type="entry name" value="RVT_1"/>
    <property type="match status" value="1"/>
</dbReference>
<dbReference type="Gene3D" id="1.10.340.70">
    <property type="match status" value="1"/>
</dbReference>
<dbReference type="FunFam" id="3.30.420.10:FF:000032">
    <property type="entry name" value="Retrovirus-related Pol polyprotein from transposon 297-like Protein"/>
    <property type="match status" value="1"/>
</dbReference>
<dbReference type="Gene3D" id="3.30.420.10">
    <property type="entry name" value="Ribonuclease H-like superfamily/Ribonuclease H"/>
    <property type="match status" value="1"/>
</dbReference>
<keyword evidence="1" id="KW-0808">Transferase</keyword>
<evidence type="ECO:0000256" key="5">
    <source>
        <dbReference type="ARBA" id="ARBA00022801"/>
    </source>
</evidence>
<dbReference type="PROSITE" id="PS50878">
    <property type="entry name" value="RT_POL"/>
    <property type="match status" value="1"/>
</dbReference>
<dbReference type="GO" id="GO:0003676">
    <property type="term" value="F:nucleic acid binding"/>
    <property type="evidence" value="ECO:0007669"/>
    <property type="project" value="InterPro"/>
</dbReference>
<evidence type="ECO:0000256" key="3">
    <source>
        <dbReference type="ARBA" id="ARBA00022722"/>
    </source>
</evidence>
<evidence type="ECO:0000256" key="1">
    <source>
        <dbReference type="ARBA" id="ARBA00022679"/>
    </source>
</evidence>
<dbReference type="PROSITE" id="PS50994">
    <property type="entry name" value="INTEGRASE"/>
    <property type="match status" value="1"/>
</dbReference>
<feature type="domain" description="Integrase catalytic" evidence="8">
    <location>
        <begin position="396"/>
        <end position="557"/>
    </location>
</feature>
<dbReference type="Pfam" id="PF00665">
    <property type="entry name" value="rve"/>
    <property type="match status" value="1"/>
</dbReference>
<dbReference type="Gene3D" id="3.30.70.270">
    <property type="match status" value="2"/>
</dbReference>
<gene>
    <name evidence="9" type="primary">ABSGL_04449.1 scaffold 5468</name>
</gene>
<feature type="domain" description="Reverse transcriptase" evidence="7">
    <location>
        <begin position="1"/>
        <end position="51"/>
    </location>
</feature>
<keyword evidence="10" id="KW-1185">Reference proteome</keyword>
<dbReference type="InterPro" id="IPR001584">
    <property type="entry name" value="Integrase_cat-core"/>
</dbReference>
<evidence type="ECO:0000313" key="10">
    <source>
        <dbReference type="Proteomes" id="UP000078561"/>
    </source>
</evidence>
<dbReference type="InterPro" id="IPR000477">
    <property type="entry name" value="RT_dom"/>
</dbReference>
<accession>A0A168MNF0</accession>
<dbReference type="GO" id="GO:0004519">
    <property type="term" value="F:endonuclease activity"/>
    <property type="evidence" value="ECO:0007669"/>
    <property type="project" value="UniProtKB-KW"/>
</dbReference>
<evidence type="ECO:0008006" key="11">
    <source>
        <dbReference type="Google" id="ProtNLM"/>
    </source>
</evidence>
<reference evidence="9" key="1">
    <citation type="submission" date="2016-04" db="EMBL/GenBank/DDBJ databases">
        <authorList>
            <person name="Evans L.H."/>
            <person name="Alamgir A."/>
            <person name="Owens N."/>
            <person name="Weber N.D."/>
            <person name="Virtaneva K."/>
            <person name="Barbian K."/>
            <person name="Babar A."/>
            <person name="Rosenke K."/>
        </authorList>
    </citation>
    <scope>NUCLEOTIDE SEQUENCE [LARGE SCALE GENOMIC DNA]</scope>
    <source>
        <strain evidence="9">CBS 101.48</strain>
    </source>
</reference>
<evidence type="ECO:0000259" key="8">
    <source>
        <dbReference type="PROSITE" id="PS50994"/>
    </source>
</evidence>
<dbReference type="Proteomes" id="UP000078561">
    <property type="component" value="Unassembled WGS sequence"/>
</dbReference>
<dbReference type="PANTHER" id="PTHR37984:SF5">
    <property type="entry name" value="PROTEIN NYNRIN-LIKE"/>
    <property type="match status" value="1"/>
</dbReference>
<organism evidence="9">
    <name type="scientific">Absidia glauca</name>
    <name type="common">Pin mould</name>
    <dbReference type="NCBI Taxonomy" id="4829"/>
    <lineage>
        <taxon>Eukaryota</taxon>
        <taxon>Fungi</taxon>
        <taxon>Fungi incertae sedis</taxon>
        <taxon>Mucoromycota</taxon>
        <taxon>Mucoromycotina</taxon>
        <taxon>Mucoromycetes</taxon>
        <taxon>Mucorales</taxon>
        <taxon>Cunninghamellaceae</taxon>
        <taxon>Absidia</taxon>
    </lineage>
</organism>
<dbReference type="InParanoid" id="A0A168MNF0"/>
<evidence type="ECO:0000313" key="9">
    <source>
        <dbReference type="EMBL" id="SAL98878.1"/>
    </source>
</evidence>
<keyword evidence="6" id="KW-0695">RNA-directed DNA polymerase</keyword>
<keyword evidence="4" id="KW-0255">Endonuclease</keyword>
<dbReference type="SUPFAM" id="SSF56672">
    <property type="entry name" value="DNA/RNA polymerases"/>
    <property type="match status" value="1"/>
</dbReference>
<dbReference type="InterPro" id="IPR043502">
    <property type="entry name" value="DNA/RNA_pol_sf"/>
</dbReference>
<dbReference type="GO" id="GO:0003964">
    <property type="term" value="F:RNA-directed DNA polymerase activity"/>
    <property type="evidence" value="ECO:0007669"/>
    <property type="project" value="UniProtKB-KW"/>
</dbReference>
<name>A0A168MNF0_ABSGL</name>